<dbReference type="AlphaFoldDB" id="A0A645EHX8"/>
<reference evidence="1" key="1">
    <citation type="submission" date="2019-08" db="EMBL/GenBank/DDBJ databases">
        <authorList>
            <person name="Kucharzyk K."/>
            <person name="Murdoch R.W."/>
            <person name="Higgins S."/>
            <person name="Loffler F."/>
        </authorList>
    </citation>
    <scope>NUCLEOTIDE SEQUENCE</scope>
</reference>
<protein>
    <submittedName>
        <fullName evidence="1">Uncharacterized protein</fullName>
    </submittedName>
</protein>
<sequence length="190" mass="21669">MFFAECVQLRGRHVEQRRHLIDESARAAGAGAVHAFLKAAREKDDFRVLAAQFHDHVGIGVKTLDRSGGGKDLLDKFQTRGFGDAETGRSGDRYPNLAAAQPGSKLFQHFRRFFPHLGHVALICFKYHLIVIVEQYDLDGGAAYVNSYSQQGTSYLETRVIPLRLYLQKTHHIISLYHRRLKRARTLYYP</sequence>
<evidence type="ECO:0000313" key="1">
    <source>
        <dbReference type="EMBL" id="MPN01541.1"/>
    </source>
</evidence>
<proteinExistence type="predicted"/>
<dbReference type="EMBL" id="VSSQ01047532">
    <property type="protein sequence ID" value="MPN01541.1"/>
    <property type="molecule type" value="Genomic_DNA"/>
</dbReference>
<gene>
    <name evidence="1" type="ORF">SDC9_148750</name>
</gene>
<comment type="caution">
    <text evidence="1">The sequence shown here is derived from an EMBL/GenBank/DDBJ whole genome shotgun (WGS) entry which is preliminary data.</text>
</comment>
<name>A0A645EHX8_9ZZZZ</name>
<accession>A0A645EHX8</accession>
<organism evidence="1">
    <name type="scientific">bioreactor metagenome</name>
    <dbReference type="NCBI Taxonomy" id="1076179"/>
    <lineage>
        <taxon>unclassified sequences</taxon>
        <taxon>metagenomes</taxon>
        <taxon>ecological metagenomes</taxon>
    </lineage>
</organism>